<feature type="transmembrane region" description="Helical" evidence="1">
    <location>
        <begin position="59"/>
        <end position="78"/>
    </location>
</feature>
<feature type="transmembrane region" description="Helical" evidence="1">
    <location>
        <begin position="512"/>
        <end position="535"/>
    </location>
</feature>
<feature type="transmembrane region" description="Helical" evidence="1">
    <location>
        <begin position="555"/>
        <end position="577"/>
    </location>
</feature>
<proteinExistence type="predicted"/>
<keyword evidence="1" id="KW-0812">Transmembrane</keyword>
<dbReference type="SUPFAM" id="SSF55486">
    <property type="entry name" value="Metalloproteases ('zincins'), catalytic domain"/>
    <property type="match status" value="1"/>
</dbReference>
<protein>
    <submittedName>
        <fullName evidence="2">Uncharacterized protein</fullName>
    </submittedName>
</protein>
<feature type="transmembrane region" description="Helical" evidence="1">
    <location>
        <begin position="321"/>
        <end position="342"/>
    </location>
</feature>
<keyword evidence="3" id="KW-1185">Reference proteome</keyword>
<accession>A0AAE2V8U8</accession>
<dbReference type="InterPro" id="IPR027268">
    <property type="entry name" value="Peptidase_M4/M1_CTD_sf"/>
</dbReference>
<reference evidence="2" key="1">
    <citation type="submission" date="2021-01" db="EMBL/GenBank/DDBJ databases">
        <title>Modified the classification status of verrucomicrobia.</title>
        <authorList>
            <person name="Feng X."/>
        </authorList>
    </citation>
    <scope>NUCLEOTIDE SEQUENCE</scope>
    <source>
        <strain evidence="2">5K15</strain>
    </source>
</reference>
<feature type="transmembrane region" description="Helical" evidence="1">
    <location>
        <begin position="354"/>
        <end position="373"/>
    </location>
</feature>
<dbReference type="EMBL" id="JAENIG010000002">
    <property type="protein sequence ID" value="MBK1854098.1"/>
    <property type="molecule type" value="Genomic_DNA"/>
</dbReference>
<feature type="transmembrane region" description="Helical" evidence="1">
    <location>
        <begin position="443"/>
        <end position="460"/>
    </location>
</feature>
<name>A0AAE2V8U8_9BACT</name>
<feature type="transmembrane region" description="Helical" evidence="1">
    <location>
        <begin position="105"/>
        <end position="128"/>
    </location>
</feature>
<keyword evidence="1" id="KW-0472">Membrane</keyword>
<dbReference type="Gene3D" id="1.10.390.10">
    <property type="entry name" value="Neutral Protease Domain 2"/>
    <property type="match status" value="1"/>
</dbReference>
<comment type="caution">
    <text evidence="2">The sequence shown here is derived from an EMBL/GenBank/DDBJ whole genome shotgun (WGS) entry which is preliminary data.</text>
</comment>
<feature type="transmembrane region" description="Helical" evidence="1">
    <location>
        <begin position="400"/>
        <end position="423"/>
    </location>
</feature>
<dbReference type="RefSeq" id="WP_309488704.1">
    <property type="nucleotide sequence ID" value="NZ_JAENIG010000002.1"/>
</dbReference>
<organism evidence="2 3">
    <name type="scientific">Oceaniferula flava</name>
    <dbReference type="NCBI Taxonomy" id="2800421"/>
    <lineage>
        <taxon>Bacteria</taxon>
        <taxon>Pseudomonadati</taxon>
        <taxon>Verrucomicrobiota</taxon>
        <taxon>Verrucomicrobiia</taxon>
        <taxon>Verrucomicrobiales</taxon>
        <taxon>Verrucomicrobiaceae</taxon>
        <taxon>Oceaniferula</taxon>
    </lineage>
</organism>
<sequence>MPLASIFKNEFRLQLRRPYVWFCFINFFLLGLLDTMQTGLQSQGHSWINGAAMICNRGIIYSLLGTVAIAGIILEPFVRDRLHGTKELILTTPTSRFIRGPVRFFIAWIIVTLATLLLIPGMILGAMMPGIPDAAVGPVVISHYLKTVGWFLLPNYFLVSVLIYWVGNRFENRSICFGTASAALALWVTTRLMLGIDIFQEDTFSLYALLDPFGSIATFEFTREQTVAQSNIHFIPFASLVLYNRLIWVGLGILIFVGGSLEVPTRLRYRQKTGKVAKVRAPSKVEVSLSVKQPSLFAQFWQDLRWNLCLMYRQPSTRITVVFVMFTLWWSASSAVTVQYSLPTTDLLIHNTNYYFDKILILAVFWLAGSLVWRDRSLKVDEIINTQPTHSFTSYHSKTVTLLLVVIFFWCVSIGVNILYQLSHGYHRLELGLYFIDSFIFKAPYYLWFGLLAIALQVVIRSRYLALAAVFSIALSSVLLDAMGIRHPMFHFAHVSHVWYSLMDGYGHFWEAHWWMLAYWSLGSVSIWLIGLGVYRRGSVIPPRWDSFWRTFRGLYALALPCTVAAFLLVGCFIHHLSVDKGNWPPVDEDQVKANIELEYGADWRNQLQPRITGIEAVLDLFPHERRYQMHGTYTLENPGDTPIAQVLILSASGLVIEDIRFAQGATQVETRPELNAQIWKLNEPLQAGQNTTVAFTTSRTPPAGISIHTDTDSVPDVAPNEMIENGTAMLNLELMPVIGYTDRVEHKPAWQRKKYGLPQKWSAPSGQDSLAQGHGTLHLSWVRKHRMTIRTAADQTALYGGTLKRRWKEPNGRNAFLYEMTGKSRGWSAVVSGKYERRIFKKMGLPDVEIYFNPQHIASVDTFGTELQAAIEHFTQRYGPTPFDTFRLAENSLHYDGFGSRGGLAYCSEILGWKADLKKGGTEAIRRYAALMVALSWWGDQIIPANIKGAKVIHSGLPYWTAALYLHHQRSSLSDHTIRRQEMMEMFRVRGEMVDHEVPFITEFKDSTIIRKKGSTLILYLAEQLGAERLDRILAQWLARCRYQAAPYPTAAGLYNHLKNHTPTTLHPFLSDFFEHITIWRTSIEAVTCQKTPNGQWKLRFKVQAEKSYTSGWGDEHPAPFQTKIQIAAFRDHTIEKNAEIHSEWILPQAKTQWIEWTLNERPKQIGCDPYLLLPDPNPQDNTMRVK</sequence>
<feature type="transmembrane region" description="Helical" evidence="1">
    <location>
        <begin position="174"/>
        <end position="194"/>
    </location>
</feature>
<feature type="transmembrane region" description="Helical" evidence="1">
    <location>
        <begin position="465"/>
        <end position="485"/>
    </location>
</feature>
<evidence type="ECO:0000313" key="2">
    <source>
        <dbReference type="EMBL" id="MBK1854098.1"/>
    </source>
</evidence>
<feature type="transmembrane region" description="Helical" evidence="1">
    <location>
        <begin position="20"/>
        <end position="39"/>
    </location>
</feature>
<evidence type="ECO:0000256" key="1">
    <source>
        <dbReference type="SAM" id="Phobius"/>
    </source>
</evidence>
<gene>
    <name evidence="2" type="ORF">JIN83_03965</name>
</gene>
<dbReference type="AlphaFoldDB" id="A0AAE2V8U8"/>
<evidence type="ECO:0000313" key="3">
    <source>
        <dbReference type="Proteomes" id="UP000634206"/>
    </source>
</evidence>
<keyword evidence="1" id="KW-1133">Transmembrane helix</keyword>
<feature type="transmembrane region" description="Helical" evidence="1">
    <location>
        <begin position="246"/>
        <end position="263"/>
    </location>
</feature>
<dbReference type="Proteomes" id="UP000634206">
    <property type="component" value="Unassembled WGS sequence"/>
</dbReference>
<feature type="transmembrane region" description="Helical" evidence="1">
    <location>
        <begin position="148"/>
        <end position="167"/>
    </location>
</feature>